<keyword evidence="2" id="KW-1185">Reference proteome</keyword>
<dbReference type="EMBL" id="JABDTM020010171">
    <property type="protein sequence ID" value="KAH0820930.1"/>
    <property type="molecule type" value="Genomic_DNA"/>
</dbReference>
<comment type="caution">
    <text evidence="1">The sequence shown here is derived from an EMBL/GenBank/DDBJ whole genome shotgun (WGS) entry which is preliminary data.</text>
</comment>
<sequence length="126" mass="13878">MKRCIAGSCHRDARSVQLPGRLIAQRNKVQISRVALLESGVTKKTHRERKLGDSVGDRRAGGCAASRELRITCVAFGIRSHPGRWIAERHGAYRPALPAFGAVEELEKFTVPLPLPFTVVEKPLVV</sequence>
<dbReference type="Proteomes" id="UP000719412">
    <property type="component" value="Unassembled WGS sequence"/>
</dbReference>
<protein>
    <submittedName>
        <fullName evidence="1">Uncharacterized protein</fullName>
    </submittedName>
</protein>
<evidence type="ECO:0000313" key="1">
    <source>
        <dbReference type="EMBL" id="KAH0820930.1"/>
    </source>
</evidence>
<evidence type="ECO:0000313" key="2">
    <source>
        <dbReference type="Proteomes" id="UP000719412"/>
    </source>
</evidence>
<gene>
    <name evidence="1" type="ORF">GEV33_001861</name>
</gene>
<organism evidence="1 2">
    <name type="scientific">Tenebrio molitor</name>
    <name type="common">Yellow mealworm beetle</name>
    <dbReference type="NCBI Taxonomy" id="7067"/>
    <lineage>
        <taxon>Eukaryota</taxon>
        <taxon>Metazoa</taxon>
        <taxon>Ecdysozoa</taxon>
        <taxon>Arthropoda</taxon>
        <taxon>Hexapoda</taxon>
        <taxon>Insecta</taxon>
        <taxon>Pterygota</taxon>
        <taxon>Neoptera</taxon>
        <taxon>Endopterygota</taxon>
        <taxon>Coleoptera</taxon>
        <taxon>Polyphaga</taxon>
        <taxon>Cucujiformia</taxon>
        <taxon>Tenebrionidae</taxon>
        <taxon>Tenebrio</taxon>
    </lineage>
</organism>
<proteinExistence type="predicted"/>
<accession>A0A8J6HLG8</accession>
<dbReference type="AlphaFoldDB" id="A0A8J6HLG8"/>
<name>A0A8J6HLG8_TENMO</name>
<reference evidence="1" key="2">
    <citation type="submission" date="2021-08" db="EMBL/GenBank/DDBJ databases">
        <authorList>
            <person name="Eriksson T."/>
        </authorList>
    </citation>
    <scope>NUCLEOTIDE SEQUENCE</scope>
    <source>
        <strain evidence="1">Stoneville</strain>
        <tissue evidence="1">Whole head</tissue>
    </source>
</reference>
<reference evidence="1" key="1">
    <citation type="journal article" date="2020" name="J Insects Food Feed">
        <title>The yellow mealworm (Tenebrio molitor) genome: a resource for the emerging insects as food and feed industry.</title>
        <authorList>
            <person name="Eriksson T."/>
            <person name="Andere A."/>
            <person name="Kelstrup H."/>
            <person name="Emery V."/>
            <person name="Picard C."/>
        </authorList>
    </citation>
    <scope>NUCLEOTIDE SEQUENCE</scope>
    <source>
        <strain evidence="1">Stoneville</strain>
        <tissue evidence="1">Whole head</tissue>
    </source>
</reference>